<feature type="compositionally biased region" description="Basic and acidic residues" evidence="1">
    <location>
        <begin position="88"/>
        <end position="101"/>
    </location>
</feature>
<protein>
    <submittedName>
        <fullName evidence="2">Uncharacterized protein</fullName>
    </submittedName>
</protein>
<feature type="region of interest" description="Disordered" evidence="1">
    <location>
        <begin position="86"/>
        <end position="120"/>
    </location>
</feature>
<gene>
    <name evidence="2" type="ORF">HAX54_006575</name>
</gene>
<organism evidence="2 3">
    <name type="scientific">Datura stramonium</name>
    <name type="common">Jimsonweed</name>
    <name type="synonym">Common thornapple</name>
    <dbReference type="NCBI Taxonomy" id="4076"/>
    <lineage>
        <taxon>Eukaryota</taxon>
        <taxon>Viridiplantae</taxon>
        <taxon>Streptophyta</taxon>
        <taxon>Embryophyta</taxon>
        <taxon>Tracheophyta</taxon>
        <taxon>Spermatophyta</taxon>
        <taxon>Magnoliopsida</taxon>
        <taxon>eudicotyledons</taxon>
        <taxon>Gunneridae</taxon>
        <taxon>Pentapetalae</taxon>
        <taxon>asterids</taxon>
        <taxon>lamiids</taxon>
        <taxon>Solanales</taxon>
        <taxon>Solanaceae</taxon>
        <taxon>Solanoideae</taxon>
        <taxon>Datureae</taxon>
        <taxon>Datura</taxon>
    </lineage>
</organism>
<sequence>MVVRTNKKKKEKKRDTNKALKKKTKVTFKVNKDHMDTGNRTKLTKNKKLINEVSKKITDSSDIDQQSICNITLEVNNGVVMEEAVESIGKDGRRKETKHPNTQESSNEMVEESVMESSSLNTEIKNKKGIDLVVDLNVQQPIEQYNIEKY</sequence>
<proteinExistence type="predicted"/>
<feature type="compositionally biased region" description="Basic residues" evidence="1">
    <location>
        <begin position="1"/>
        <end position="12"/>
    </location>
</feature>
<dbReference type="EMBL" id="JACEIK010001331">
    <property type="protein sequence ID" value="MCD7468409.1"/>
    <property type="molecule type" value="Genomic_DNA"/>
</dbReference>
<name>A0ABS8TBS9_DATST</name>
<evidence type="ECO:0000313" key="3">
    <source>
        <dbReference type="Proteomes" id="UP000823775"/>
    </source>
</evidence>
<evidence type="ECO:0000313" key="2">
    <source>
        <dbReference type="EMBL" id="MCD7468409.1"/>
    </source>
</evidence>
<keyword evidence="3" id="KW-1185">Reference proteome</keyword>
<accession>A0ABS8TBS9</accession>
<reference evidence="2 3" key="1">
    <citation type="journal article" date="2021" name="BMC Genomics">
        <title>Datura genome reveals duplications of psychoactive alkaloid biosynthetic genes and high mutation rate following tissue culture.</title>
        <authorList>
            <person name="Rajewski A."/>
            <person name="Carter-House D."/>
            <person name="Stajich J."/>
            <person name="Litt A."/>
        </authorList>
    </citation>
    <scope>NUCLEOTIDE SEQUENCE [LARGE SCALE GENOMIC DNA]</scope>
    <source>
        <strain evidence="2">AR-01</strain>
    </source>
</reference>
<comment type="caution">
    <text evidence="2">The sequence shown here is derived from an EMBL/GenBank/DDBJ whole genome shotgun (WGS) entry which is preliminary data.</text>
</comment>
<feature type="region of interest" description="Disordered" evidence="1">
    <location>
        <begin position="1"/>
        <end position="20"/>
    </location>
</feature>
<evidence type="ECO:0000256" key="1">
    <source>
        <dbReference type="SAM" id="MobiDB-lite"/>
    </source>
</evidence>
<dbReference type="Proteomes" id="UP000823775">
    <property type="component" value="Unassembled WGS sequence"/>
</dbReference>